<evidence type="ECO:0000313" key="3">
    <source>
        <dbReference type="Proteomes" id="UP000198677"/>
    </source>
</evidence>
<dbReference type="InterPro" id="IPR035965">
    <property type="entry name" value="PAS-like_dom_sf"/>
</dbReference>
<dbReference type="CDD" id="cd00130">
    <property type="entry name" value="PAS"/>
    <property type="match status" value="1"/>
</dbReference>
<protein>
    <submittedName>
        <fullName evidence="2">PAS domain S-box-containing protein</fullName>
    </submittedName>
</protein>
<dbReference type="Pfam" id="PF00989">
    <property type="entry name" value="PAS"/>
    <property type="match status" value="1"/>
</dbReference>
<accession>A0A1H7KPL1</accession>
<dbReference type="SUPFAM" id="SSF55785">
    <property type="entry name" value="PYP-like sensor domain (PAS domain)"/>
    <property type="match status" value="1"/>
</dbReference>
<sequence length="126" mass="13622">MSSSSVSAISGAHYRALIHNVNMPVIVHKSDDHVVDVNRAFADLLGYSLPEARGLGPRQFVHPSLIEEHDRGHTQLINGEQLGLSADVDLVRKDGGVIRVKVNKSVARHNAETVVMTVVEGVARQG</sequence>
<evidence type="ECO:0000313" key="2">
    <source>
        <dbReference type="EMBL" id="SEK88504.1"/>
    </source>
</evidence>
<dbReference type="PROSITE" id="PS50112">
    <property type="entry name" value="PAS"/>
    <property type="match status" value="1"/>
</dbReference>
<name>A0A1H7KPL1_9NOCA</name>
<dbReference type="RefSeq" id="WP_143069400.1">
    <property type="nucleotide sequence ID" value="NZ_FOAW01000004.1"/>
</dbReference>
<reference evidence="3" key="1">
    <citation type="submission" date="2016-10" db="EMBL/GenBank/DDBJ databases">
        <authorList>
            <person name="Varghese N."/>
            <person name="Submissions S."/>
        </authorList>
    </citation>
    <scope>NUCLEOTIDE SEQUENCE [LARGE SCALE GENOMIC DNA]</scope>
    <source>
        <strain evidence="3">DSM 44675</strain>
    </source>
</reference>
<dbReference type="OrthoDB" id="4476430at2"/>
<organism evidence="2 3">
    <name type="scientific">Rhodococcus maanshanensis</name>
    <dbReference type="NCBI Taxonomy" id="183556"/>
    <lineage>
        <taxon>Bacteria</taxon>
        <taxon>Bacillati</taxon>
        <taxon>Actinomycetota</taxon>
        <taxon>Actinomycetes</taxon>
        <taxon>Mycobacteriales</taxon>
        <taxon>Nocardiaceae</taxon>
        <taxon>Rhodococcus</taxon>
    </lineage>
</organism>
<dbReference type="SMART" id="SM00091">
    <property type="entry name" value="PAS"/>
    <property type="match status" value="1"/>
</dbReference>
<dbReference type="InterPro" id="IPR013767">
    <property type="entry name" value="PAS_fold"/>
</dbReference>
<keyword evidence="3" id="KW-1185">Reference proteome</keyword>
<gene>
    <name evidence="2" type="ORF">SAMN05444583_104122</name>
</gene>
<dbReference type="EMBL" id="FOAW01000004">
    <property type="protein sequence ID" value="SEK88504.1"/>
    <property type="molecule type" value="Genomic_DNA"/>
</dbReference>
<dbReference type="InterPro" id="IPR000014">
    <property type="entry name" value="PAS"/>
</dbReference>
<dbReference type="Gene3D" id="3.30.450.20">
    <property type="entry name" value="PAS domain"/>
    <property type="match status" value="1"/>
</dbReference>
<proteinExistence type="predicted"/>
<dbReference type="GO" id="GO:0006355">
    <property type="term" value="P:regulation of DNA-templated transcription"/>
    <property type="evidence" value="ECO:0007669"/>
    <property type="project" value="InterPro"/>
</dbReference>
<feature type="domain" description="PAS" evidence="1">
    <location>
        <begin position="10"/>
        <end position="80"/>
    </location>
</feature>
<evidence type="ECO:0000259" key="1">
    <source>
        <dbReference type="PROSITE" id="PS50112"/>
    </source>
</evidence>
<dbReference type="Proteomes" id="UP000198677">
    <property type="component" value="Unassembled WGS sequence"/>
</dbReference>
<dbReference type="AlphaFoldDB" id="A0A1H7KPL1"/>
<dbReference type="NCBIfam" id="TIGR00229">
    <property type="entry name" value="sensory_box"/>
    <property type="match status" value="1"/>
</dbReference>